<proteinExistence type="predicted"/>
<dbReference type="AlphaFoldDB" id="A0A7S1AET5"/>
<accession>A0A7S1AET5</accession>
<sequence>MATRSARQSARRRPRVLLPLVGFVVLAYGSSLAFSVGDVRDKVKNWDVRGSVGTDGSTVKATYDFDDGNALQLYGVADGGGLTEAGSKYQFSIQDGPRVKLGTSYSPKATDKVKYMVDVDHLAQGLKGPGGEALAPLAPKLGASVTQSTASLRTSLSQPLTDDLSVGLGLELAKDHARGSPITKAATAQTSYKLGDGTLVGRILASDKGRNQISATYRPK</sequence>
<gene>
    <name evidence="1" type="ORF">NSCI0253_LOCUS26187</name>
</gene>
<name>A0A7S1AET5_NOCSC</name>
<dbReference type="EMBL" id="HBFQ01037124">
    <property type="protein sequence ID" value="CAD8851837.1"/>
    <property type="molecule type" value="Transcribed_RNA"/>
</dbReference>
<organism evidence="1">
    <name type="scientific">Noctiluca scintillans</name>
    <name type="common">Sea sparkle</name>
    <name type="synonym">Red tide dinoflagellate</name>
    <dbReference type="NCBI Taxonomy" id="2966"/>
    <lineage>
        <taxon>Eukaryota</taxon>
        <taxon>Sar</taxon>
        <taxon>Alveolata</taxon>
        <taxon>Dinophyceae</taxon>
        <taxon>Noctilucales</taxon>
        <taxon>Noctilucaceae</taxon>
        <taxon>Noctiluca</taxon>
    </lineage>
</organism>
<evidence type="ECO:0000313" key="1">
    <source>
        <dbReference type="EMBL" id="CAD8851837.1"/>
    </source>
</evidence>
<reference evidence="1" key="1">
    <citation type="submission" date="2021-01" db="EMBL/GenBank/DDBJ databases">
        <authorList>
            <person name="Corre E."/>
            <person name="Pelletier E."/>
            <person name="Niang G."/>
            <person name="Scheremetjew M."/>
            <person name="Finn R."/>
            <person name="Kale V."/>
            <person name="Holt S."/>
            <person name="Cochrane G."/>
            <person name="Meng A."/>
            <person name="Brown T."/>
            <person name="Cohen L."/>
        </authorList>
    </citation>
    <scope>NUCLEOTIDE SEQUENCE</scope>
</reference>
<protein>
    <submittedName>
        <fullName evidence="1">Uncharacterized protein</fullName>
    </submittedName>
</protein>